<evidence type="ECO:0000256" key="8">
    <source>
        <dbReference type="ARBA" id="ARBA00047417"/>
    </source>
</evidence>
<comment type="catalytic activity">
    <reaction evidence="1 11">
        <text>an S-substituted glutathione + H2O = an S-substituted L-cysteinylglycine + L-glutamate</text>
        <dbReference type="Rhea" id="RHEA:59468"/>
        <dbReference type="ChEBI" id="CHEBI:15377"/>
        <dbReference type="ChEBI" id="CHEBI:29985"/>
        <dbReference type="ChEBI" id="CHEBI:90779"/>
        <dbReference type="ChEBI" id="CHEBI:143103"/>
        <dbReference type="EC" id="3.4.19.13"/>
    </reaction>
</comment>
<comment type="subunit">
    <text evidence="11">This enzyme consists of two polypeptide chains, which are synthesized in precursor form from a single polypeptide.</text>
</comment>
<dbReference type="SUPFAM" id="SSF56235">
    <property type="entry name" value="N-terminal nucleophile aminohydrolases (Ntn hydrolases)"/>
    <property type="match status" value="1"/>
</dbReference>
<dbReference type="Pfam" id="PF01019">
    <property type="entry name" value="G_glu_transpept"/>
    <property type="match status" value="1"/>
</dbReference>
<evidence type="ECO:0000256" key="5">
    <source>
        <dbReference type="ARBA" id="ARBA00022801"/>
    </source>
</evidence>
<dbReference type="EMBL" id="CP012673">
    <property type="protein sequence ID" value="AUX48568.1"/>
    <property type="molecule type" value="Genomic_DNA"/>
</dbReference>
<protein>
    <recommendedName>
        <fullName evidence="11">Glutathione hydrolase proenzyme</fullName>
        <ecNumber evidence="11">2.3.2.2</ecNumber>
        <ecNumber evidence="11">3.4.19.13</ecNumber>
    </recommendedName>
    <component>
        <recommendedName>
            <fullName evidence="11">Glutathione hydrolase large chain</fullName>
        </recommendedName>
    </component>
    <component>
        <recommendedName>
            <fullName evidence="11">Glutathione hydrolase small chain</fullName>
        </recommendedName>
    </component>
</protein>
<dbReference type="GO" id="GO:0036374">
    <property type="term" value="F:glutathione hydrolase activity"/>
    <property type="evidence" value="ECO:0007669"/>
    <property type="project" value="UniProtKB-UniRule"/>
</dbReference>
<dbReference type="Gene3D" id="3.60.20.40">
    <property type="match status" value="1"/>
</dbReference>
<evidence type="ECO:0000256" key="9">
    <source>
        <dbReference type="PIRSR" id="PIRSR600101-1"/>
    </source>
</evidence>
<feature type="active site" description="Nucleophile" evidence="9">
    <location>
        <position position="414"/>
    </location>
</feature>
<comment type="catalytic activity">
    <reaction evidence="8 11">
        <text>an N-terminal (5-L-glutamyl)-[peptide] + an alpha-amino acid = 5-L-glutamyl amino acid + an N-terminal L-alpha-aminoacyl-[peptide]</text>
        <dbReference type="Rhea" id="RHEA:23904"/>
        <dbReference type="Rhea" id="RHEA-COMP:9780"/>
        <dbReference type="Rhea" id="RHEA-COMP:9795"/>
        <dbReference type="ChEBI" id="CHEBI:77644"/>
        <dbReference type="ChEBI" id="CHEBI:78597"/>
        <dbReference type="ChEBI" id="CHEBI:78599"/>
        <dbReference type="ChEBI" id="CHEBI:78608"/>
        <dbReference type="EC" id="2.3.2.2"/>
    </reaction>
</comment>
<dbReference type="RefSeq" id="WP_104986407.1">
    <property type="nucleotide sequence ID" value="NZ_CP012673.1"/>
</dbReference>
<dbReference type="UniPathway" id="UPA00204"/>
<dbReference type="PROSITE" id="PS00462">
    <property type="entry name" value="G_GLU_TRANSPEPTIDASE"/>
    <property type="match status" value="1"/>
</dbReference>
<evidence type="ECO:0000256" key="12">
    <source>
        <dbReference type="SAM" id="MobiDB-lite"/>
    </source>
</evidence>
<dbReference type="PRINTS" id="PR01210">
    <property type="entry name" value="GGTRANSPTASE"/>
</dbReference>
<organism evidence="14 15">
    <name type="scientific">Sorangium cellulosum</name>
    <name type="common">Polyangium cellulosum</name>
    <dbReference type="NCBI Taxonomy" id="56"/>
    <lineage>
        <taxon>Bacteria</taxon>
        <taxon>Pseudomonadati</taxon>
        <taxon>Myxococcota</taxon>
        <taxon>Polyangia</taxon>
        <taxon>Polyangiales</taxon>
        <taxon>Polyangiaceae</taxon>
        <taxon>Sorangium</taxon>
    </lineage>
</organism>
<evidence type="ECO:0000313" key="14">
    <source>
        <dbReference type="EMBL" id="AUX48568.1"/>
    </source>
</evidence>
<feature type="compositionally biased region" description="Pro residues" evidence="12">
    <location>
        <begin position="24"/>
        <end position="35"/>
    </location>
</feature>
<evidence type="ECO:0000256" key="13">
    <source>
        <dbReference type="SAM" id="SignalP"/>
    </source>
</evidence>
<feature type="binding site" evidence="10">
    <location>
        <position position="136"/>
    </location>
    <ligand>
        <name>L-glutamate</name>
        <dbReference type="ChEBI" id="CHEBI:29985"/>
    </ligand>
</feature>
<feature type="binding site" evidence="10">
    <location>
        <begin position="485"/>
        <end position="486"/>
    </location>
    <ligand>
        <name>L-glutamate</name>
        <dbReference type="ChEBI" id="CHEBI:29985"/>
    </ligand>
</feature>
<dbReference type="InterPro" id="IPR055262">
    <property type="entry name" value="GGT_CS"/>
</dbReference>
<dbReference type="InterPro" id="IPR051792">
    <property type="entry name" value="GGT_bact"/>
</dbReference>
<sequence>MKRRLWHRLLAVVLLAGCEASIPPAPPPPPPPPPSAASAPQPAAPAPPAAPTSRFPAGWPYPEGEPPVRGPSMVSSDAALATKVGAEVLAAGGNAVDAAVATAFALAVVHPTAGNLGGGGFMVARVGDKEHALDFRETAPARATHDMYRGKDGKATEAARVGHLAVGVPGSVAGLWEAYEKLGSKKKTWADLIAPAIRLAREGFPVDENFATTVKAASGKLARFPASAALFLPGGAPIEIGATWKSTELAETLERIAEKGPAGFYEGKTAALLVAEMKRGKGIISAADLKNYKAKWREPVVFEYRGRRVASMPLPSSGGLALAMIAHQLEGLDVAKMGWHSPAHVHVVAEAMRRVFIARNEVLGDPDFVKNPVEELLSVAWAEKQRATIAPDRATPTTEIAGPAKDSGGRGPHTTHFSVVDAQGNAVALTTTLNGWYGAGVTVTGAGFVLNNEMDDFAAVPGTPNQFGLVQGEANSIAPGKRMLSSMSPTIVTGKDGRVELVLGAAGGPTILTAVFQILSNVVDFGFDMTTAVNAPRFHQQDYPDKIIGETGGFPEELKKALGAMGHALDERGHIADAPAIGREGSGFAGAREPRRPGSEAAAGK</sequence>
<keyword evidence="5 11" id="KW-0378">Hydrolase</keyword>
<keyword evidence="7 11" id="KW-0012">Acyltransferase</keyword>
<feature type="binding site" evidence="10">
    <location>
        <position position="508"/>
    </location>
    <ligand>
        <name>L-glutamate</name>
        <dbReference type="ChEBI" id="CHEBI:29985"/>
    </ligand>
</feature>
<evidence type="ECO:0000313" key="15">
    <source>
        <dbReference type="Proteomes" id="UP000238348"/>
    </source>
</evidence>
<dbReference type="InterPro" id="IPR000101">
    <property type="entry name" value="GGT_peptidase"/>
</dbReference>
<evidence type="ECO:0000256" key="2">
    <source>
        <dbReference type="ARBA" id="ARBA00001089"/>
    </source>
</evidence>
<dbReference type="OrthoDB" id="5297205at2"/>
<dbReference type="InterPro" id="IPR043138">
    <property type="entry name" value="GGT_lsub"/>
</dbReference>
<keyword evidence="13" id="KW-0732">Signal</keyword>
<evidence type="ECO:0000256" key="3">
    <source>
        <dbReference type="ARBA" id="ARBA00009381"/>
    </source>
</evidence>
<evidence type="ECO:0000256" key="4">
    <source>
        <dbReference type="ARBA" id="ARBA00022679"/>
    </source>
</evidence>
<dbReference type="Gene3D" id="1.10.246.130">
    <property type="match status" value="1"/>
</dbReference>
<keyword evidence="11" id="KW-0317">Glutathione biosynthesis</keyword>
<accession>A0A2L0FAE5</accession>
<name>A0A2L0FAE5_SORCE</name>
<comment type="catalytic activity">
    <reaction evidence="2 11">
        <text>glutathione + H2O = L-cysteinylglycine + L-glutamate</text>
        <dbReference type="Rhea" id="RHEA:28807"/>
        <dbReference type="ChEBI" id="CHEBI:15377"/>
        <dbReference type="ChEBI" id="CHEBI:29985"/>
        <dbReference type="ChEBI" id="CHEBI:57925"/>
        <dbReference type="ChEBI" id="CHEBI:61694"/>
        <dbReference type="EC" id="3.4.19.13"/>
    </reaction>
</comment>
<keyword evidence="6 11" id="KW-0865">Zymogen</keyword>
<evidence type="ECO:0000256" key="6">
    <source>
        <dbReference type="ARBA" id="ARBA00023145"/>
    </source>
</evidence>
<feature type="binding site" evidence="10">
    <location>
        <begin position="432"/>
        <end position="434"/>
    </location>
    <ligand>
        <name>L-glutamate</name>
        <dbReference type="ChEBI" id="CHEBI:29985"/>
    </ligand>
</feature>
<dbReference type="PANTHER" id="PTHR43199">
    <property type="entry name" value="GLUTATHIONE HYDROLASE"/>
    <property type="match status" value="1"/>
</dbReference>
<dbReference type="Proteomes" id="UP000238348">
    <property type="component" value="Chromosome"/>
</dbReference>
<dbReference type="AlphaFoldDB" id="A0A2L0FAE5"/>
<evidence type="ECO:0000256" key="7">
    <source>
        <dbReference type="ARBA" id="ARBA00023315"/>
    </source>
</evidence>
<dbReference type="InterPro" id="IPR029055">
    <property type="entry name" value="Ntn_hydrolases_N"/>
</dbReference>
<feature type="signal peptide" evidence="13">
    <location>
        <begin position="1"/>
        <end position="25"/>
    </location>
</feature>
<dbReference type="InterPro" id="IPR043137">
    <property type="entry name" value="GGT_ssub_C"/>
</dbReference>
<comment type="PTM">
    <text evidence="11">Cleaved by autocatalysis into a large and a small subunit.</text>
</comment>
<feature type="chain" id="PRO_5014843525" description="Glutathione hydrolase proenzyme" evidence="13">
    <location>
        <begin position="26"/>
        <end position="605"/>
    </location>
</feature>
<dbReference type="GO" id="GO:0103068">
    <property type="term" value="F:leukotriene C4 gamma-glutamyl transferase activity"/>
    <property type="evidence" value="ECO:0007669"/>
    <property type="project" value="UniProtKB-EC"/>
</dbReference>
<dbReference type="EC" id="2.3.2.2" evidence="11"/>
<evidence type="ECO:0000256" key="11">
    <source>
        <dbReference type="RuleBase" id="RU368036"/>
    </source>
</evidence>
<reference evidence="14 15" key="1">
    <citation type="submission" date="2015-09" db="EMBL/GenBank/DDBJ databases">
        <title>Sorangium comparison.</title>
        <authorList>
            <person name="Zaburannyi N."/>
            <person name="Bunk B."/>
            <person name="Overmann J."/>
            <person name="Mueller R."/>
        </authorList>
    </citation>
    <scope>NUCLEOTIDE SEQUENCE [LARGE SCALE GENOMIC DNA]</scope>
    <source>
        <strain evidence="14 15">So ce26</strain>
    </source>
</reference>
<comment type="similarity">
    <text evidence="3 11">Belongs to the gamma-glutamyltransferase family.</text>
</comment>
<evidence type="ECO:0000256" key="1">
    <source>
        <dbReference type="ARBA" id="ARBA00001049"/>
    </source>
</evidence>
<dbReference type="EC" id="3.4.19.13" evidence="11"/>
<dbReference type="GO" id="GO:0006751">
    <property type="term" value="P:glutathione catabolic process"/>
    <property type="evidence" value="ECO:0007669"/>
    <property type="project" value="UniProtKB-UniRule"/>
</dbReference>
<dbReference type="GO" id="GO:0006750">
    <property type="term" value="P:glutathione biosynthetic process"/>
    <property type="evidence" value="ECO:0007669"/>
    <property type="project" value="UniProtKB-KW"/>
</dbReference>
<proteinExistence type="inferred from homology"/>
<feature type="region of interest" description="Disordered" evidence="12">
    <location>
        <begin position="582"/>
        <end position="605"/>
    </location>
</feature>
<feature type="region of interest" description="Disordered" evidence="12">
    <location>
        <begin position="24"/>
        <end position="73"/>
    </location>
</feature>
<comment type="pathway">
    <text evidence="11">Sulfur metabolism; glutathione metabolism.</text>
</comment>
<evidence type="ECO:0000256" key="10">
    <source>
        <dbReference type="PIRSR" id="PIRSR600101-2"/>
    </source>
</evidence>
<gene>
    <name evidence="14" type="primary">ggt</name>
    <name evidence="14" type="ORF">SOCE26_101060</name>
</gene>
<keyword evidence="4 11" id="KW-0808">Transferase</keyword>
<dbReference type="NCBIfam" id="TIGR00066">
    <property type="entry name" value="g_glut_trans"/>
    <property type="match status" value="1"/>
</dbReference>
<dbReference type="PANTHER" id="PTHR43199:SF1">
    <property type="entry name" value="GLUTATHIONE HYDROLASE PROENZYME"/>
    <property type="match status" value="1"/>
</dbReference>
<feature type="binding site" evidence="10">
    <location>
        <position position="456"/>
    </location>
    <ligand>
        <name>L-glutamate</name>
        <dbReference type="ChEBI" id="CHEBI:29985"/>
    </ligand>
</feature>